<sequence length="76" mass="8026">MAAEIGTALGHFLPTALLSHARREKGTERSILALCLRAWYKLNHPAELHPLQKGLCSGGGGGGGLKCECVNVSRVC</sequence>
<name>A0A5B7HSI6_PORTR</name>
<protein>
    <submittedName>
        <fullName evidence="1">Uncharacterized protein</fullName>
    </submittedName>
</protein>
<reference evidence="1 2" key="1">
    <citation type="submission" date="2019-05" db="EMBL/GenBank/DDBJ databases">
        <title>Another draft genome of Portunus trituberculatus and its Hox gene families provides insights of decapod evolution.</title>
        <authorList>
            <person name="Jeong J.-H."/>
            <person name="Song I."/>
            <person name="Kim S."/>
            <person name="Choi T."/>
            <person name="Kim D."/>
            <person name="Ryu S."/>
            <person name="Kim W."/>
        </authorList>
    </citation>
    <scope>NUCLEOTIDE SEQUENCE [LARGE SCALE GENOMIC DNA]</scope>
    <source>
        <tissue evidence="1">Muscle</tissue>
    </source>
</reference>
<dbReference type="AlphaFoldDB" id="A0A5B7HSI6"/>
<keyword evidence="2" id="KW-1185">Reference proteome</keyword>
<evidence type="ECO:0000313" key="2">
    <source>
        <dbReference type="Proteomes" id="UP000324222"/>
    </source>
</evidence>
<gene>
    <name evidence="1" type="ORF">E2C01_066515</name>
</gene>
<evidence type="ECO:0000313" key="1">
    <source>
        <dbReference type="EMBL" id="MPC72217.1"/>
    </source>
</evidence>
<dbReference type="Proteomes" id="UP000324222">
    <property type="component" value="Unassembled WGS sequence"/>
</dbReference>
<dbReference type="EMBL" id="VSRR010034340">
    <property type="protein sequence ID" value="MPC72217.1"/>
    <property type="molecule type" value="Genomic_DNA"/>
</dbReference>
<comment type="caution">
    <text evidence="1">The sequence shown here is derived from an EMBL/GenBank/DDBJ whole genome shotgun (WGS) entry which is preliminary data.</text>
</comment>
<proteinExistence type="predicted"/>
<accession>A0A5B7HSI6</accession>
<organism evidence="1 2">
    <name type="scientific">Portunus trituberculatus</name>
    <name type="common">Swimming crab</name>
    <name type="synonym">Neptunus trituberculatus</name>
    <dbReference type="NCBI Taxonomy" id="210409"/>
    <lineage>
        <taxon>Eukaryota</taxon>
        <taxon>Metazoa</taxon>
        <taxon>Ecdysozoa</taxon>
        <taxon>Arthropoda</taxon>
        <taxon>Crustacea</taxon>
        <taxon>Multicrustacea</taxon>
        <taxon>Malacostraca</taxon>
        <taxon>Eumalacostraca</taxon>
        <taxon>Eucarida</taxon>
        <taxon>Decapoda</taxon>
        <taxon>Pleocyemata</taxon>
        <taxon>Brachyura</taxon>
        <taxon>Eubrachyura</taxon>
        <taxon>Portunoidea</taxon>
        <taxon>Portunidae</taxon>
        <taxon>Portuninae</taxon>
        <taxon>Portunus</taxon>
    </lineage>
</organism>